<comment type="caution">
    <text evidence="1">The sequence shown here is derived from an EMBL/GenBank/DDBJ whole genome shotgun (WGS) entry which is preliminary data.</text>
</comment>
<gene>
    <name evidence="1" type="ORF">E5351_01620</name>
</gene>
<dbReference type="Gene3D" id="2.40.128.20">
    <property type="match status" value="1"/>
</dbReference>
<proteinExistence type="predicted"/>
<dbReference type="SUPFAM" id="SSF50814">
    <property type="entry name" value="Lipocalins"/>
    <property type="match status" value="1"/>
</dbReference>
<dbReference type="Pfam" id="PF09148">
    <property type="entry name" value="DUF1934"/>
    <property type="match status" value="1"/>
</dbReference>
<evidence type="ECO:0000313" key="1">
    <source>
        <dbReference type="EMBL" id="TGY17183.1"/>
    </source>
</evidence>
<accession>A0A4S2BRR5</accession>
<evidence type="ECO:0000313" key="2">
    <source>
        <dbReference type="Proteomes" id="UP000309117"/>
    </source>
</evidence>
<dbReference type="EMBL" id="SRYV01000002">
    <property type="protein sequence ID" value="TGY17183.1"/>
    <property type="molecule type" value="Genomic_DNA"/>
</dbReference>
<dbReference type="InterPro" id="IPR015231">
    <property type="entry name" value="DUF1934"/>
</dbReference>
<dbReference type="AlphaFoldDB" id="A0A4S2BRR5"/>
<dbReference type="Proteomes" id="UP000309117">
    <property type="component" value="Unassembled WGS sequence"/>
</dbReference>
<dbReference type="InterPro" id="IPR012674">
    <property type="entry name" value="Calycin"/>
</dbReference>
<protein>
    <submittedName>
        <fullName evidence="1">DUF1934 domain-containing protein</fullName>
    </submittedName>
</protein>
<sequence length="133" mass="15294">MKKVEIHLTSKITQEDETATFEKTMPGEFSEKDGIMRLSYLEDGQIPIKIMIKNNEMIMRRGVDSRNHSLMRFTPGEKEDCHYLVEGRQMDLTSVTNLLKVTKNGNEHKVSVEYDLFSGLYLIGNYAVTLIFA</sequence>
<organism evidence="1 2">
    <name type="scientific">Lactobacillus intestinalis</name>
    <dbReference type="NCBI Taxonomy" id="151781"/>
    <lineage>
        <taxon>Bacteria</taxon>
        <taxon>Bacillati</taxon>
        <taxon>Bacillota</taxon>
        <taxon>Bacilli</taxon>
        <taxon>Lactobacillales</taxon>
        <taxon>Lactobacillaceae</taxon>
        <taxon>Lactobacillus</taxon>
    </lineage>
</organism>
<dbReference type="RefSeq" id="WP_004045724.1">
    <property type="nucleotide sequence ID" value="NZ_AQFR02000003.1"/>
</dbReference>
<name>A0A4S2BRR5_9LACO</name>
<reference evidence="1 2" key="1">
    <citation type="submission" date="2019-04" db="EMBL/GenBank/DDBJ databases">
        <title>Microbes associate with the intestines of laboratory mice.</title>
        <authorList>
            <person name="Navarre W."/>
            <person name="Wong E."/>
            <person name="Huang K."/>
            <person name="Tropini C."/>
            <person name="Ng K."/>
            <person name="Yu B."/>
        </authorList>
    </citation>
    <scope>NUCLEOTIDE SEQUENCE [LARGE SCALE GENOMIC DNA]</scope>
    <source>
        <strain evidence="1 2">NM61_E11</strain>
    </source>
</reference>